<dbReference type="InterPro" id="IPR016161">
    <property type="entry name" value="Ald_DH/histidinol_DH"/>
</dbReference>
<dbReference type="GO" id="GO:0016491">
    <property type="term" value="F:oxidoreductase activity"/>
    <property type="evidence" value="ECO:0007669"/>
    <property type="project" value="UniProtKB-KW"/>
</dbReference>
<sequence length="152" mass="16930">MSEYSQYEFSEQLYFEGEWKRGAAQGLVSVINPYDGSEIAQISQANKADLDTALQSAESAQRAWAKTAPAVKTEILLRAVSIFDKRQDEIIDWLIRESGSTRLKATIEWGAARAITLESASFPNRVHGKILNSNIEGKESRVYREPIGVVGH</sequence>
<evidence type="ECO:0000313" key="5">
    <source>
        <dbReference type="EMBL" id="VVO66501.1"/>
    </source>
</evidence>
<evidence type="ECO:0000256" key="3">
    <source>
        <dbReference type="ARBA" id="ARBA00023027"/>
    </source>
</evidence>
<dbReference type="EMBL" id="CABVII010000004">
    <property type="protein sequence ID" value="VVO66501.1"/>
    <property type="molecule type" value="Genomic_DNA"/>
</dbReference>
<dbReference type="InterPro" id="IPR016162">
    <property type="entry name" value="Ald_DH_N"/>
</dbReference>
<dbReference type="SUPFAM" id="SSF53720">
    <property type="entry name" value="ALDH-like"/>
    <property type="match status" value="1"/>
</dbReference>
<reference evidence="5 6" key="1">
    <citation type="submission" date="2019-09" db="EMBL/GenBank/DDBJ databases">
        <authorList>
            <person name="Chandra G."/>
            <person name="Truman W A."/>
        </authorList>
    </citation>
    <scope>NUCLEOTIDE SEQUENCE [LARGE SCALE GENOMIC DNA]</scope>
    <source>
        <strain evidence="5">PS862</strain>
    </source>
</reference>
<dbReference type="PANTHER" id="PTHR42986:SF1">
    <property type="entry name" value="BENZALDEHYDE DEHYDROGENASE YFMT"/>
    <property type="match status" value="1"/>
</dbReference>
<dbReference type="Pfam" id="PF00171">
    <property type="entry name" value="Aldedh"/>
    <property type="match status" value="1"/>
</dbReference>
<organism evidence="5 6">
    <name type="scientific">Pseudomonas fluorescens</name>
    <dbReference type="NCBI Taxonomy" id="294"/>
    <lineage>
        <taxon>Bacteria</taxon>
        <taxon>Pseudomonadati</taxon>
        <taxon>Pseudomonadota</taxon>
        <taxon>Gammaproteobacteria</taxon>
        <taxon>Pseudomonadales</taxon>
        <taxon>Pseudomonadaceae</taxon>
        <taxon>Pseudomonas</taxon>
    </lineage>
</organism>
<feature type="domain" description="Aldehyde dehydrogenase" evidence="4">
    <location>
        <begin position="23"/>
        <end position="151"/>
    </location>
</feature>
<name>A0A5E7HQ65_PSEFL</name>
<dbReference type="Gene3D" id="3.40.605.10">
    <property type="entry name" value="Aldehyde Dehydrogenase, Chain A, domain 1"/>
    <property type="match status" value="1"/>
</dbReference>
<evidence type="ECO:0000256" key="1">
    <source>
        <dbReference type="ARBA" id="ARBA00009986"/>
    </source>
</evidence>
<dbReference type="EC" id="1.2.1.96" evidence="5"/>
<evidence type="ECO:0000256" key="2">
    <source>
        <dbReference type="ARBA" id="ARBA00023002"/>
    </source>
</evidence>
<comment type="similarity">
    <text evidence="1">Belongs to the aldehyde dehydrogenase family.</text>
</comment>
<evidence type="ECO:0000259" key="4">
    <source>
        <dbReference type="Pfam" id="PF00171"/>
    </source>
</evidence>
<dbReference type="Proteomes" id="UP000385207">
    <property type="component" value="Unassembled WGS sequence"/>
</dbReference>
<keyword evidence="3" id="KW-0520">NAD</keyword>
<proteinExistence type="inferred from homology"/>
<accession>A0A5E7HQ65</accession>
<keyword evidence="2 5" id="KW-0560">Oxidoreductase</keyword>
<dbReference type="AlphaFoldDB" id="A0A5E7HQ65"/>
<dbReference type="PANTHER" id="PTHR42986">
    <property type="entry name" value="BENZALDEHYDE DEHYDROGENASE YFMT"/>
    <property type="match status" value="1"/>
</dbReference>
<protein>
    <submittedName>
        <fullName evidence="5">4-hydroxybenzaldehyde dehydrogenase (NADP(+))</fullName>
        <ecNumber evidence="5">1.2.1.96</ecNumber>
    </submittedName>
</protein>
<evidence type="ECO:0000313" key="6">
    <source>
        <dbReference type="Proteomes" id="UP000385207"/>
    </source>
</evidence>
<dbReference type="InterPro" id="IPR015590">
    <property type="entry name" value="Aldehyde_DH_dom"/>
</dbReference>
<gene>
    <name evidence="5" type="primary">pchA_2</name>
    <name evidence="5" type="ORF">PS862_01101</name>
</gene>